<name>A0AAU9W8N8_9CNID</name>
<proteinExistence type="predicted"/>
<evidence type="ECO:0000313" key="2">
    <source>
        <dbReference type="Proteomes" id="UP001159428"/>
    </source>
</evidence>
<evidence type="ECO:0000313" key="1">
    <source>
        <dbReference type="EMBL" id="CAH3045704.1"/>
    </source>
</evidence>
<sequence length="72" mass="8671">MSYEERCILLNWNTLQHRREYLSVVECYKTVFGLNGLDFDDYFEFCRDLISCWEQLTFSASNQLAQRGSFLR</sequence>
<protein>
    <submittedName>
        <fullName evidence="1">Uncharacterized protein</fullName>
    </submittedName>
</protein>
<keyword evidence="2" id="KW-1185">Reference proteome</keyword>
<accession>A0AAU9W8N8</accession>
<reference evidence="1 2" key="1">
    <citation type="submission" date="2022-05" db="EMBL/GenBank/DDBJ databases">
        <authorList>
            <consortium name="Genoscope - CEA"/>
            <person name="William W."/>
        </authorList>
    </citation>
    <scope>NUCLEOTIDE SEQUENCE [LARGE SCALE GENOMIC DNA]</scope>
</reference>
<dbReference type="AlphaFoldDB" id="A0AAU9W8N8"/>
<dbReference type="Proteomes" id="UP001159428">
    <property type="component" value="Unassembled WGS sequence"/>
</dbReference>
<dbReference type="EMBL" id="CALNXJ010000008">
    <property type="protein sequence ID" value="CAH3045704.1"/>
    <property type="molecule type" value="Genomic_DNA"/>
</dbReference>
<feature type="non-terminal residue" evidence="1">
    <location>
        <position position="72"/>
    </location>
</feature>
<comment type="caution">
    <text evidence="1">The sequence shown here is derived from an EMBL/GenBank/DDBJ whole genome shotgun (WGS) entry which is preliminary data.</text>
</comment>
<organism evidence="1 2">
    <name type="scientific">Pocillopora meandrina</name>
    <dbReference type="NCBI Taxonomy" id="46732"/>
    <lineage>
        <taxon>Eukaryota</taxon>
        <taxon>Metazoa</taxon>
        <taxon>Cnidaria</taxon>
        <taxon>Anthozoa</taxon>
        <taxon>Hexacorallia</taxon>
        <taxon>Scleractinia</taxon>
        <taxon>Astrocoeniina</taxon>
        <taxon>Pocilloporidae</taxon>
        <taxon>Pocillopora</taxon>
    </lineage>
</organism>
<gene>
    <name evidence="1" type="ORF">PMEA_00033709</name>
</gene>